<dbReference type="EMBL" id="JAKJPO010000001">
    <property type="protein sequence ID" value="MCF7220708.1"/>
    <property type="molecule type" value="Genomic_DNA"/>
</dbReference>
<evidence type="ECO:0000313" key="1">
    <source>
        <dbReference type="EMBL" id="MCF7220708.1"/>
    </source>
</evidence>
<organism evidence="1 2">
    <name type="scientific">Marilutibacter chinensis</name>
    <dbReference type="NCBI Taxonomy" id="2912247"/>
    <lineage>
        <taxon>Bacteria</taxon>
        <taxon>Pseudomonadati</taxon>
        <taxon>Pseudomonadota</taxon>
        <taxon>Gammaproteobacteria</taxon>
        <taxon>Lysobacterales</taxon>
        <taxon>Lysobacteraceae</taxon>
        <taxon>Marilutibacter</taxon>
    </lineage>
</organism>
<name>A0ABS9HQ18_9GAMM</name>
<comment type="caution">
    <text evidence="1">The sequence shown here is derived from an EMBL/GenBank/DDBJ whole genome shotgun (WGS) entry which is preliminary data.</text>
</comment>
<dbReference type="RefSeq" id="WP_237053695.1">
    <property type="nucleotide sequence ID" value="NZ_JAKJPO010000001.1"/>
</dbReference>
<keyword evidence="2" id="KW-1185">Reference proteome</keyword>
<accession>A0ABS9HQ18</accession>
<dbReference type="InterPro" id="IPR043749">
    <property type="entry name" value="DUF5694"/>
</dbReference>
<evidence type="ECO:0000313" key="2">
    <source>
        <dbReference type="Proteomes" id="UP001430796"/>
    </source>
</evidence>
<proteinExistence type="predicted"/>
<reference evidence="1 2" key="2">
    <citation type="submission" date="2022-01" db="EMBL/GenBank/DDBJ databases">
        <title>Lysobacter chinensis sp. nov., a bacterium isolated from cow dung compost.</title>
        <authorList>
            <person name="Liu Y."/>
        </authorList>
    </citation>
    <scope>NUCLEOTIDE SEQUENCE [LARGE SCALE GENOMIC DNA]</scope>
    <source>
        <strain evidence="1 2">TLK-CK17</strain>
    </source>
</reference>
<dbReference type="Pfam" id="PF18950">
    <property type="entry name" value="DUF5694"/>
    <property type="match status" value="1"/>
</dbReference>
<protein>
    <submittedName>
        <fullName evidence="1">DUF5694 domain-containing protein</fullName>
    </submittedName>
</protein>
<sequence length="345" mass="38125">MGSLALTLMLPAAVQAQVDLTGLDADMSGQPARVLVLGSVHLSGMPEDFEPTSLEPVIERLAAFRPDIITIESMSGEECDLMVRHPKVYALDFCADTDAAEAATGLDVPAAIAEVREMLENWPDRPAPAQRRRLASRFLAANDRASALVQWWQLPESERRAGDGLDASLVEMLEALETRNNESYLIGARLAARLGLQRVHAVDNHTGDNLKIVDEETFGKDLMAAWNSDRTALDAAEQRQKELAEKGDMLGLYRRINRPGNLEMLADANAGTAMRFSSSGRYPQIWVAGWEIRNLRMIANIRESFRERPGVRVLSIVGVSHKPWFDAWLGQLQGVEIVDATEVLK</sequence>
<reference evidence="1 2" key="3">
    <citation type="submission" date="2022-01" db="EMBL/GenBank/DDBJ databases">
        <authorList>
            <person name="Zhou L.Y."/>
        </authorList>
    </citation>
    <scope>NUCLEOTIDE SEQUENCE [LARGE SCALE GENOMIC DNA]</scope>
    <source>
        <strain evidence="1 2">TLK-CK17</strain>
    </source>
</reference>
<reference evidence="2" key="1">
    <citation type="submission" date="2022-01" db="EMBL/GenBank/DDBJ databases">
        <title>Lysobacter chinensis sp. nov., a bacterium isolated from cow dung compost.</title>
        <authorList>
            <person name="Zhou L.Y."/>
        </authorList>
    </citation>
    <scope>NUCLEOTIDE SEQUENCE [LARGE SCALE GENOMIC DNA]</scope>
    <source>
        <strain evidence="2">TLK-CK17</strain>
    </source>
</reference>
<dbReference type="Proteomes" id="UP001430796">
    <property type="component" value="Unassembled WGS sequence"/>
</dbReference>
<gene>
    <name evidence="1" type="ORF">L3V18_02730</name>
</gene>